<gene>
    <name evidence="19" type="ORF">Pmani_038367</name>
</gene>
<dbReference type="InterPro" id="IPR006029">
    <property type="entry name" value="Neurotrans-gated_channel_TM"/>
</dbReference>
<proteinExistence type="inferred from homology"/>
<keyword evidence="11" id="KW-0675">Receptor</keyword>
<evidence type="ECO:0000256" key="10">
    <source>
        <dbReference type="ARBA" id="ARBA00023157"/>
    </source>
</evidence>
<name>A0AAE1NGB7_9EUCA</name>
<evidence type="ECO:0000256" key="12">
    <source>
        <dbReference type="ARBA" id="ARBA00023180"/>
    </source>
</evidence>
<dbReference type="InterPro" id="IPR036719">
    <property type="entry name" value="Neuro-gated_channel_TM_sf"/>
</dbReference>
<evidence type="ECO:0000313" key="20">
    <source>
        <dbReference type="Proteomes" id="UP001292094"/>
    </source>
</evidence>
<dbReference type="SUPFAM" id="SSF90112">
    <property type="entry name" value="Neurotransmitter-gated ion-channel transmembrane pore"/>
    <property type="match status" value="1"/>
</dbReference>
<evidence type="ECO:0000256" key="4">
    <source>
        <dbReference type="ARBA" id="ARBA00022692"/>
    </source>
</evidence>
<keyword evidence="15" id="KW-0407">Ion channel</keyword>
<comment type="similarity">
    <text evidence="1">Belongs to the ligand-gated ion channel (TC 1.A.9) family. Acetylcholine receptor (TC 1.A.9.1) subfamily.</text>
</comment>
<comment type="caution">
    <text evidence="19">The sequence shown here is derived from an EMBL/GenBank/DDBJ whole genome shotgun (WGS) entry which is preliminary data.</text>
</comment>
<keyword evidence="12" id="KW-0325">Glycoprotein</keyword>
<feature type="transmembrane region" description="Helical" evidence="17">
    <location>
        <begin position="88"/>
        <end position="108"/>
    </location>
</feature>
<evidence type="ECO:0000256" key="9">
    <source>
        <dbReference type="ARBA" id="ARBA00023136"/>
    </source>
</evidence>
<keyword evidence="6 17" id="KW-1133">Transmembrane helix</keyword>
<reference evidence="19" key="1">
    <citation type="submission" date="2023-11" db="EMBL/GenBank/DDBJ databases">
        <title>Genome assemblies of two species of porcelain crab, Petrolisthes cinctipes and Petrolisthes manimaculis (Anomura: Porcellanidae).</title>
        <authorList>
            <person name="Angst P."/>
        </authorList>
    </citation>
    <scope>NUCLEOTIDE SEQUENCE</scope>
    <source>
        <strain evidence="19">PB745_02</strain>
        <tissue evidence="19">Gill</tissue>
    </source>
</reference>
<keyword evidence="13" id="KW-0628">Postsynaptic cell membrane</keyword>
<dbReference type="FunFam" id="1.20.58.390:FF:000022">
    <property type="entry name" value="Nicotinic acetylcholine receptor subunit alpha4"/>
    <property type="match status" value="1"/>
</dbReference>
<sequence>MTNTQLRLLVSASDPATSRSVTVLAYTLDRYFLHWDLTILYSHPARLTLPFTDARCLCSASLLQFSHCSRSVLVIQDWKYVAMVLDRLFLWVFTIACVAGTCGIIFQAPSLYDTRAPIDQIYSEIGKNY</sequence>
<evidence type="ECO:0000256" key="1">
    <source>
        <dbReference type="ARBA" id="ARBA00009237"/>
    </source>
</evidence>
<keyword evidence="5" id="KW-0732">Signal</keyword>
<evidence type="ECO:0000256" key="7">
    <source>
        <dbReference type="ARBA" id="ARBA00023018"/>
    </source>
</evidence>
<evidence type="ECO:0000256" key="6">
    <source>
        <dbReference type="ARBA" id="ARBA00022989"/>
    </source>
</evidence>
<dbReference type="InterPro" id="IPR038050">
    <property type="entry name" value="Neuro_actylchol_rec"/>
</dbReference>
<dbReference type="Proteomes" id="UP001292094">
    <property type="component" value="Unassembled WGS sequence"/>
</dbReference>
<evidence type="ECO:0000313" key="19">
    <source>
        <dbReference type="EMBL" id="KAK4288610.1"/>
    </source>
</evidence>
<dbReference type="EMBL" id="JAWZYT010006219">
    <property type="protein sequence ID" value="KAK4288610.1"/>
    <property type="molecule type" value="Genomic_DNA"/>
</dbReference>
<dbReference type="Pfam" id="PF02932">
    <property type="entry name" value="Neur_chan_memb"/>
    <property type="match status" value="1"/>
</dbReference>
<dbReference type="AlphaFoldDB" id="A0AAE1NGB7"/>
<keyword evidence="8" id="KW-0406">Ion transport</keyword>
<dbReference type="GO" id="GO:0045211">
    <property type="term" value="C:postsynaptic membrane"/>
    <property type="evidence" value="ECO:0007669"/>
    <property type="project" value="UniProtKB-SubCell"/>
</dbReference>
<evidence type="ECO:0000259" key="18">
    <source>
        <dbReference type="Pfam" id="PF02932"/>
    </source>
</evidence>
<dbReference type="GO" id="GO:0098655">
    <property type="term" value="P:monoatomic cation transmembrane transport"/>
    <property type="evidence" value="ECO:0007669"/>
    <property type="project" value="UniProtKB-ARBA"/>
</dbReference>
<keyword evidence="7" id="KW-0770">Synapse</keyword>
<evidence type="ECO:0000256" key="13">
    <source>
        <dbReference type="ARBA" id="ARBA00023257"/>
    </source>
</evidence>
<feature type="domain" description="Neurotransmitter-gated ion-channel transmembrane" evidence="18">
    <location>
        <begin position="74"/>
        <end position="104"/>
    </location>
</feature>
<accession>A0AAE1NGB7</accession>
<evidence type="ECO:0000256" key="11">
    <source>
        <dbReference type="ARBA" id="ARBA00023170"/>
    </source>
</evidence>
<protein>
    <recommendedName>
        <fullName evidence="18">Neurotransmitter-gated ion-channel transmembrane domain-containing protein</fullName>
    </recommendedName>
</protein>
<evidence type="ECO:0000256" key="16">
    <source>
        <dbReference type="ARBA" id="ARBA00034104"/>
    </source>
</evidence>
<evidence type="ECO:0000256" key="5">
    <source>
        <dbReference type="ARBA" id="ARBA00022729"/>
    </source>
</evidence>
<dbReference type="Gene3D" id="1.20.58.390">
    <property type="entry name" value="Neurotransmitter-gated ion-channel transmembrane domain"/>
    <property type="match status" value="1"/>
</dbReference>
<evidence type="ECO:0000256" key="8">
    <source>
        <dbReference type="ARBA" id="ARBA00023065"/>
    </source>
</evidence>
<evidence type="ECO:0000256" key="17">
    <source>
        <dbReference type="SAM" id="Phobius"/>
    </source>
</evidence>
<keyword evidence="10" id="KW-1015">Disulfide bond</keyword>
<evidence type="ECO:0000256" key="3">
    <source>
        <dbReference type="ARBA" id="ARBA00022475"/>
    </source>
</evidence>
<keyword evidence="14" id="KW-1071">Ligand-gated ion channel</keyword>
<keyword evidence="3" id="KW-1003">Cell membrane</keyword>
<keyword evidence="20" id="KW-1185">Reference proteome</keyword>
<evidence type="ECO:0000256" key="2">
    <source>
        <dbReference type="ARBA" id="ARBA00022448"/>
    </source>
</evidence>
<dbReference type="GO" id="GO:0007271">
    <property type="term" value="P:synaptic transmission, cholinergic"/>
    <property type="evidence" value="ECO:0007669"/>
    <property type="project" value="UniProtKB-ARBA"/>
</dbReference>
<evidence type="ECO:0000256" key="14">
    <source>
        <dbReference type="ARBA" id="ARBA00023286"/>
    </source>
</evidence>
<keyword evidence="4 17" id="KW-0812">Transmembrane</keyword>
<keyword evidence="9 17" id="KW-0472">Membrane</keyword>
<organism evidence="19 20">
    <name type="scientific">Petrolisthes manimaculis</name>
    <dbReference type="NCBI Taxonomy" id="1843537"/>
    <lineage>
        <taxon>Eukaryota</taxon>
        <taxon>Metazoa</taxon>
        <taxon>Ecdysozoa</taxon>
        <taxon>Arthropoda</taxon>
        <taxon>Crustacea</taxon>
        <taxon>Multicrustacea</taxon>
        <taxon>Malacostraca</taxon>
        <taxon>Eumalacostraca</taxon>
        <taxon>Eucarida</taxon>
        <taxon>Decapoda</taxon>
        <taxon>Pleocyemata</taxon>
        <taxon>Anomura</taxon>
        <taxon>Galatheoidea</taxon>
        <taxon>Porcellanidae</taxon>
        <taxon>Petrolisthes</taxon>
    </lineage>
</organism>
<keyword evidence="2" id="KW-0813">Transport</keyword>
<evidence type="ECO:0000256" key="15">
    <source>
        <dbReference type="ARBA" id="ARBA00023303"/>
    </source>
</evidence>
<comment type="subcellular location">
    <subcellularLocation>
        <location evidence="16">Postsynaptic cell membrane</location>
        <topology evidence="16">Multi-pass membrane protein</topology>
    </subcellularLocation>
</comment>